<organism evidence="3 4">
    <name type="scientific">Cyclotella atomus</name>
    <dbReference type="NCBI Taxonomy" id="382360"/>
    <lineage>
        <taxon>Eukaryota</taxon>
        <taxon>Sar</taxon>
        <taxon>Stramenopiles</taxon>
        <taxon>Ochrophyta</taxon>
        <taxon>Bacillariophyta</taxon>
        <taxon>Coscinodiscophyceae</taxon>
        <taxon>Thalassiosirophycidae</taxon>
        <taxon>Stephanodiscales</taxon>
        <taxon>Stephanodiscaceae</taxon>
        <taxon>Cyclotella</taxon>
    </lineage>
</organism>
<dbReference type="Gene3D" id="3.40.50.1820">
    <property type="entry name" value="alpha/beta hydrolase"/>
    <property type="match status" value="1"/>
</dbReference>
<feature type="transmembrane region" description="Helical" evidence="1">
    <location>
        <begin position="6"/>
        <end position="26"/>
    </location>
</feature>
<sequence>MGYESTSSTLIAATIASSAAVAYFLFFKKPMMTKEKAFAEVKLPARFVVGSFTNKRSQSIHTVHLPRKDESKAANSMLFLVHGIAEHCSRAGYIRLYETLSEAGVDVYALDHHGHGCSDGEPRGFAYKLDHFVEDLEEYVDLVNKKNYTDKEQTPPPLILMGQSMGGLLSLLTTLHLGNDRVAGIILAAPALGVNMSLELKVQKFFAPVINTIAPQARIVDAVDPWDMSRNKEAVQQYIDDPLTQTGKLVARTAIGVSGGFEVVKQRRGEITVPILALHGTGDKCTWPKATEEFFNNVGTPIAKKRYLKLPGMYHELLEEPETDEILKYITVFASSGGEEFAKVDGNESGGVVDVVFK</sequence>
<dbReference type="PANTHER" id="PTHR11614">
    <property type="entry name" value="PHOSPHOLIPASE-RELATED"/>
    <property type="match status" value="1"/>
</dbReference>
<dbReference type="Pfam" id="PF12146">
    <property type="entry name" value="Hydrolase_4"/>
    <property type="match status" value="1"/>
</dbReference>
<dbReference type="SUPFAM" id="SSF53474">
    <property type="entry name" value="alpha/beta-Hydrolases"/>
    <property type="match status" value="1"/>
</dbReference>
<feature type="domain" description="Serine aminopeptidase S33" evidence="2">
    <location>
        <begin position="75"/>
        <end position="322"/>
    </location>
</feature>
<evidence type="ECO:0000313" key="4">
    <source>
        <dbReference type="Proteomes" id="UP001530400"/>
    </source>
</evidence>
<evidence type="ECO:0000259" key="2">
    <source>
        <dbReference type="Pfam" id="PF12146"/>
    </source>
</evidence>
<keyword evidence="4" id="KW-1185">Reference proteome</keyword>
<proteinExistence type="predicted"/>
<dbReference type="FunFam" id="3.40.50.1820:FF:000117">
    <property type="entry name" value="Monoglyceride lipase, putative"/>
    <property type="match status" value="1"/>
</dbReference>
<gene>
    <name evidence="3" type="ORF">ACHAWO_002741</name>
</gene>
<dbReference type="InterPro" id="IPR051044">
    <property type="entry name" value="MAG_DAG_Lipase"/>
</dbReference>
<evidence type="ECO:0000313" key="3">
    <source>
        <dbReference type="EMBL" id="KAL3801170.1"/>
    </source>
</evidence>
<protein>
    <recommendedName>
        <fullName evidence="2">Serine aminopeptidase S33 domain-containing protein</fullName>
    </recommendedName>
</protein>
<reference evidence="3 4" key="1">
    <citation type="submission" date="2024-10" db="EMBL/GenBank/DDBJ databases">
        <title>Updated reference genomes for cyclostephanoid diatoms.</title>
        <authorList>
            <person name="Roberts W.R."/>
            <person name="Alverson A.J."/>
        </authorList>
    </citation>
    <scope>NUCLEOTIDE SEQUENCE [LARGE SCALE GENOMIC DNA]</scope>
    <source>
        <strain evidence="3 4">AJA010-31</strain>
    </source>
</reference>
<dbReference type="InterPro" id="IPR029058">
    <property type="entry name" value="AB_hydrolase_fold"/>
</dbReference>
<keyword evidence="1" id="KW-1133">Transmembrane helix</keyword>
<comment type="caution">
    <text evidence="3">The sequence shown here is derived from an EMBL/GenBank/DDBJ whole genome shotgun (WGS) entry which is preliminary data.</text>
</comment>
<dbReference type="Proteomes" id="UP001530400">
    <property type="component" value="Unassembled WGS sequence"/>
</dbReference>
<name>A0ABD3QLL1_9STRA</name>
<dbReference type="AlphaFoldDB" id="A0ABD3QLL1"/>
<dbReference type="InterPro" id="IPR022742">
    <property type="entry name" value="Hydrolase_4"/>
</dbReference>
<keyword evidence="1" id="KW-0472">Membrane</keyword>
<evidence type="ECO:0000256" key="1">
    <source>
        <dbReference type="SAM" id="Phobius"/>
    </source>
</evidence>
<dbReference type="EMBL" id="JALLPJ020000144">
    <property type="protein sequence ID" value="KAL3801170.1"/>
    <property type="molecule type" value="Genomic_DNA"/>
</dbReference>
<accession>A0ABD3QLL1</accession>
<keyword evidence="1" id="KW-0812">Transmembrane</keyword>